<keyword evidence="2" id="KW-1185">Reference proteome</keyword>
<dbReference type="STRING" id="888741.HMPREF9098_0421"/>
<name>F0EX41_9NEIS</name>
<gene>
    <name evidence="1" type="ORF">HMPREF9098_0421</name>
</gene>
<dbReference type="HOGENOM" id="CLU_3311132_0_0_4"/>
<sequence>MPKHKAHKTAHIPSITFFSLSSNNYANILQIFPSQFTNQ</sequence>
<evidence type="ECO:0000313" key="1">
    <source>
        <dbReference type="EMBL" id="EGC18272.1"/>
    </source>
</evidence>
<protein>
    <submittedName>
        <fullName evidence="1">Uncharacterized protein</fullName>
    </submittedName>
</protein>
<dbReference type="Proteomes" id="UP000004088">
    <property type="component" value="Unassembled WGS sequence"/>
</dbReference>
<comment type="caution">
    <text evidence="1">The sequence shown here is derived from an EMBL/GenBank/DDBJ whole genome shotgun (WGS) entry which is preliminary data.</text>
</comment>
<dbReference type="EMBL" id="AEWV01000006">
    <property type="protein sequence ID" value="EGC18272.1"/>
    <property type="molecule type" value="Genomic_DNA"/>
</dbReference>
<evidence type="ECO:0000313" key="2">
    <source>
        <dbReference type="Proteomes" id="UP000004088"/>
    </source>
</evidence>
<organism evidence="1 2">
    <name type="scientific">Kingella denitrificans ATCC 33394</name>
    <dbReference type="NCBI Taxonomy" id="888741"/>
    <lineage>
        <taxon>Bacteria</taxon>
        <taxon>Pseudomonadati</taxon>
        <taxon>Pseudomonadota</taxon>
        <taxon>Betaproteobacteria</taxon>
        <taxon>Neisseriales</taxon>
        <taxon>Neisseriaceae</taxon>
        <taxon>Kingella</taxon>
    </lineage>
</organism>
<reference evidence="1 2" key="1">
    <citation type="submission" date="2011-01" db="EMBL/GenBank/DDBJ databases">
        <authorList>
            <person name="Muzny D."/>
            <person name="Qin X."/>
            <person name="Deng J."/>
            <person name="Jiang H."/>
            <person name="Liu Y."/>
            <person name="Qu J."/>
            <person name="Song X.-Z."/>
            <person name="Zhang L."/>
            <person name="Thornton R."/>
            <person name="Coyle M."/>
            <person name="Francisco L."/>
            <person name="Jackson L."/>
            <person name="Javaid M."/>
            <person name="Korchina V."/>
            <person name="Kovar C."/>
            <person name="Mata R."/>
            <person name="Mathew T."/>
            <person name="Ngo R."/>
            <person name="Nguyen L."/>
            <person name="Nguyen N."/>
            <person name="Okwuonu G."/>
            <person name="Ongeri F."/>
            <person name="Pham C."/>
            <person name="Simmons D."/>
            <person name="Wilczek-Boney K."/>
            <person name="Hale W."/>
            <person name="Jakkamsetti A."/>
            <person name="Pham P."/>
            <person name="Ruth R."/>
            <person name="San Lucas F."/>
            <person name="Warren J."/>
            <person name="Zhang J."/>
            <person name="Zhao Z."/>
            <person name="Zhou C."/>
            <person name="Zhu D."/>
            <person name="Lee S."/>
            <person name="Bess C."/>
            <person name="Blankenburg K."/>
            <person name="Forbes L."/>
            <person name="Fu Q."/>
            <person name="Gubbala S."/>
            <person name="Hirani K."/>
            <person name="Jayaseelan J.C."/>
            <person name="Lara F."/>
            <person name="Munidasa M."/>
            <person name="Palculict T."/>
            <person name="Patil S."/>
            <person name="Pu L.-L."/>
            <person name="Saada N."/>
            <person name="Tang L."/>
            <person name="Weissenberger G."/>
            <person name="Zhu Y."/>
            <person name="Hemphill L."/>
            <person name="Shang Y."/>
            <person name="Youmans B."/>
            <person name="Ayvaz T."/>
            <person name="Ross M."/>
            <person name="Santibanez J."/>
            <person name="Aqrawi P."/>
            <person name="Gross S."/>
            <person name="Joshi V."/>
            <person name="Fowler G."/>
            <person name="Nazareth L."/>
            <person name="Reid J."/>
            <person name="Worley K."/>
            <person name="Petrosino J."/>
            <person name="Highlander S."/>
            <person name="Gibbs R."/>
        </authorList>
    </citation>
    <scope>NUCLEOTIDE SEQUENCE [LARGE SCALE GENOMIC DNA]</scope>
    <source>
        <strain evidence="1 2">ATCC 33394</strain>
    </source>
</reference>
<proteinExistence type="predicted"/>
<dbReference type="AlphaFoldDB" id="F0EX41"/>
<accession>F0EX41</accession>